<evidence type="ECO:0000313" key="3">
    <source>
        <dbReference type="Proteomes" id="UP000287033"/>
    </source>
</evidence>
<dbReference type="EMBL" id="BEZZ01000750">
    <property type="protein sequence ID" value="GCC35851.1"/>
    <property type="molecule type" value="Genomic_DNA"/>
</dbReference>
<accession>A0A401SZP7</accession>
<gene>
    <name evidence="2" type="ORF">chiPu_0014339</name>
</gene>
<organism evidence="2 3">
    <name type="scientific">Chiloscyllium punctatum</name>
    <name type="common">Brownbanded bambooshark</name>
    <name type="synonym">Hemiscyllium punctatum</name>
    <dbReference type="NCBI Taxonomy" id="137246"/>
    <lineage>
        <taxon>Eukaryota</taxon>
        <taxon>Metazoa</taxon>
        <taxon>Chordata</taxon>
        <taxon>Craniata</taxon>
        <taxon>Vertebrata</taxon>
        <taxon>Chondrichthyes</taxon>
        <taxon>Elasmobranchii</taxon>
        <taxon>Galeomorphii</taxon>
        <taxon>Galeoidea</taxon>
        <taxon>Orectolobiformes</taxon>
        <taxon>Hemiscylliidae</taxon>
        <taxon>Chiloscyllium</taxon>
    </lineage>
</organism>
<name>A0A401SZP7_CHIPU</name>
<sequence length="110" mass="12086">MAVVSGVYGAIVARDAGESGPGAGRRALLPSHGRPDSINNPPLEAYLQSQKAQEHHKERNQSTPQLMSPQQHDWRTCNQQVVVRRTDVSQSSDGKDTDLSALIHYADRIE</sequence>
<feature type="compositionally biased region" description="Polar residues" evidence="1">
    <location>
        <begin position="61"/>
        <end position="79"/>
    </location>
</feature>
<proteinExistence type="predicted"/>
<comment type="caution">
    <text evidence="2">The sequence shown here is derived from an EMBL/GenBank/DDBJ whole genome shotgun (WGS) entry which is preliminary data.</text>
</comment>
<protein>
    <submittedName>
        <fullName evidence="2">Uncharacterized protein</fullName>
    </submittedName>
</protein>
<feature type="region of interest" description="Disordered" evidence="1">
    <location>
        <begin position="12"/>
        <end position="79"/>
    </location>
</feature>
<keyword evidence="3" id="KW-1185">Reference proteome</keyword>
<reference evidence="2 3" key="1">
    <citation type="journal article" date="2018" name="Nat. Ecol. Evol.">
        <title>Shark genomes provide insights into elasmobranch evolution and the origin of vertebrates.</title>
        <authorList>
            <person name="Hara Y"/>
            <person name="Yamaguchi K"/>
            <person name="Onimaru K"/>
            <person name="Kadota M"/>
            <person name="Koyanagi M"/>
            <person name="Keeley SD"/>
            <person name="Tatsumi K"/>
            <person name="Tanaka K"/>
            <person name="Motone F"/>
            <person name="Kageyama Y"/>
            <person name="Nozu R"/>
            <person name="Adachi N"/>
            <person name="Nishimura O"/>
            <person name="Nakagawa R"/>
            <person name="Tanegashima C"/>
            <person name="Kiyatake I"/>
            <person name="Matsumoto R"/>
            <person name="Murakumo K"/>
            <person name="Nishida K"/>
            <person name="Terakita A"/>
            <person name="Kuratani S"/>
            <person name="Sato K"/>
            <person name="Hyodo S Kuraku.S."/>
        </authorList>
    </citation>
    <scope>NUCLEOTIDE SEQUENCE [LARGE SCALE GENOMIC DNA]</scope>
</reference>
<dbReference type="Proteomes" id="UP000287033">
    <property type="component" value="Unassembled WGS sequence"/>
</dbReference>
<evidence type="ECO:0000256" key="1">
    <source>
        <dbReference type="SAM" id="MobiDB-lite"/>
    </source>
</evidence>
<dbReference type="AlphaFoldDB" id="A0A401SZP7"/>
<evidence type="ECO:0000313" key="2">
    <source>
        <dbReference type="EMBL" id="GCC35851.1"/>
    </source>
</evidence>